<organism evidence="10 11">
    <name type="scientific">Aminomonas paucivorans DSM 12260</name>
    <dbReference type="NCBI Taxonomy" id="584708"/>
    <lineage>
        <taxon>Bacteria</taxon>
        <taxon>Thermotogati</taxon>
        <taxon>Synergistota</taxon>
        <taxon>Synergistia</taxon>
        <taxon>Synergistales</taxon>
        <taxon>Synergistaceae</taxon>
        <taxon>Aminomonas</taxon>
    </lineage>
</organism>
<comment type="cofactor">
    <cofactor evidence="1">
        <name>Mn(2+)</name>
        <dbReference type="ChEBI" id="CHEBI:29035"/>
    </cofactor>
</comment>
<dbReference type="InterPro" id="IPR001667">
    <property type="entry name" value="DDH_dom"/>
</dbReference>
<dbReference type="RefSeq" id="WP_006300337.1">
    <property type="nucleotide sequence ID" value="NZ_CM001022.1"/>
</dbReference>
<dbReference type="HOGENOM" id="CLU_025243_1_0_0"/>
<protein>
    <recommendedName>
        <fullName evidence="2">inorganic diphosphatase</fullName>
        <ecNumber evidence="2">3.6.1.1</ecNumber>
    </recommendedName>
    <alternativeName>
        <fullName evidence="6">Pyrophosphate phospho-hydrolase</fullName>
    </alternativeName>
</protein>
<dbReference type="InterPro" id="IPR028979">
    <property type="entry name" value="Ser_kin/Pase_Hpr-like_N_sf"/>
</dbReference>
<reference evidence="10 11" key="1">
    <citation type="journal article" date="2010" name="Stand. Genomic Sci.">
        <title>Non-contiguous finished genome sequence of Aminomonas paucivorans type strain (GLU-3).</title>
        <authorList>
            <person name="Pitluck S."/>
            <person name="Yasawong M."/>
            <person name="Held B."/>
            <person name="Lapidus A."/>
            <person name="Nolan M."/>
            <person name="Copeland A."/>
            <person name="Lucas S."/>
            <person name="Del Rio T.G."/>
            <person name="Tice H."/>
            <person name="Cheng J.F."/>
            <person name="Chertkov O."/>
            <person name="Goodwin L."/>
            <person name="Tapia R."/>
            <person name="Han C."/>
            <person name="Liolios K."/>
            <person name="Ivanova N."/>
            <person name="Mavromatis K."/>
            <person name="Ovchinnikova G."/>
            <person name="Pati A."/>
            <person name="Chen A."/>
            <person name="Palaniappan K."/>
            <person name="Land M."/>
            <person name="Hauser L."/>
            <person name="Chang Y.J."/>
            <person name="Jeffries C.D."/>
            <person name="Pukall R."/>
            <person name="Spring S."/>
            <person name="Rohde M."/>
            <person name="Sikorski J."/>
            <person name="Goker M."/>
            <person name="Woyke T."/>
            <person name="Bristow J."/>
            <person name="Eisen J.A."/>
            <person name="Markowitz V."/>
            <person name="Hugenholtz P."/>
            <person name="Kyrpides N.C."/>
            <person name="Klenk H.P."/>
        </authorList>
    </citation>
    <scope>NUCLEOTIDE SEQUENCE [LARGE SCALE GENOMIC DNA]</scope>
    <source>
        <strain evidence="10 11">DSM 12260</strain>
    </source>
</reference>
<dbReference type="Gene3D" id="3.10.310.20">
    <property type="entry name" value="DHHA2 domain"/>
    <property type="match status" value="1"/>
</dbReference>
<evidence type="ECO:0000256" key="4">
    <source>
        <dbReference type="ARBA" id="ARBA00022801"/>
    </source>
</evidence>
<dbReference type="eggNOG" id="COG1227">
    <property type="taxonomic scope" value="Bacteria"/>
</dbReference>
<dbReference type="GO" id="GO:0004427">
    <property type="term" value="F:inorganic diphosphate phosphatase activity"/>
    <property type="evidence" value="ECO:0007669"/>
    <property type="project" value="UniProtKB-EC"/>
</dbReference>
<keyword evidence="5" id="KW-0464">Manganese</keyword>
<evidence type="ECO:0000256" key="6">
    <source>
        <dbReference type="ARBA" id="ARBA00032535"/>
    </source>
</evidence>
<dbReference type="Gene3D" id="3.40.1390.20">
    <property type="entry name" value="HprK N-terminal domain-like"/>
    <property type="match status" value="1"/>
</dbReference>
<dbReference type="PANTHER" id="PTHR12112">
    <property type="entry name" value="BNIP - RELATED"/>
    <property type="match status" value="1"/>
</dbReference>
<dbReference type="InterPro" id="IPR004097">
    <property type="entry name" value="DHHA2"/>
</dbReference>
<dbReference type="NCBIfam" id="NF011442">
    <property type="entry name" value="PRK14869.1-4"/>
    <property type="match status" value="1"/>
</dbReference>
<dbReference type="InterPro" id="IPR000644">
    <property type="entry name" value="CBS_dom"/>
</dbReference>
<dbReference type="OrthoDB" id="9766150at2"/>
<dbReference type="GO" id="GO:0005737">
    <property type="term" value="C:cytoplasm"/>
    <property type="evidence" value="ECO:0007669"/>
    <property type="project" value="InterPro"/>
</dbReference>
<dbReference type="Pfam" id="PF01368">
    <property type="entry name" value="DHH"/>
    <property type="match status" value="1"/>
</dbReference>
<dbReference type="SUPFAM" id="SSF64182">
    <property type="entry name" value="DHH phosphoesterases"/>
    <property type="match status" value="1"/>
</dbReference>
<dbReference type="Pfam" id="PF07085">
    <property type="entry name" value="DRTGG"/>
    <property type="match status" value="1"/>
</dbReference>
<dbReference type="InterPro" id="IPR038763">
    <property type="entry name" value="DHH_sf"/>
</dbReference>
<evidence type="ECO:0000256" key="3">
    <source>
        <dbReference type="ARBA" id="ARBA00022723"/>
    </source>
</evidence>
<dbReference type="InterPro" id="IPR010766">
    <property type="entry name" value="DRTGG"/>
</dbReference>
<dbReference type="PROSITE" id="PS51371">
    <property type="entry name" value="CBS"/>
    <property type="match status" value="2"/>
</dbReference>
<keyword evidence="11" id="KW-1185">Reference proteome</keyword>
<dbReference type="GO" id="GO:0046872">
    <property type="term" value="F:metal ion binding"/>
    <property type="evidence" value="ECO:0007669"/>
    <property type="project" value="UniProtKB-KW"/>
</dbReference>
<dbReference type="Gene3D" id="3.90.1640.10">
    <property type="entry name" value="inorganic pyrophosphatase (n-terminal core)"/>
    <property type="match status" value="1"/>
</dbReference>
<dbReference type="InterPro" id="IPR038222">
    <property type="entry name" value="DHHA2_dom_sf"/>
</dbReference>
<dbReference type="Proteomes" id="UP000005096">
    <property type="component" value="Chromosome"/>
</dbReference>
<evidence type="ECO:0000256" key="5">
    <source>
        <dbReference type="ARBA" id="ARBA00023211"/>
    </source>
</evidence>
<dbReference type="SMART" id="SM00116">
    <property type="entry name" value="CBS"/>
    <property type="match status" value="2"/>
</dbReference>
<evidence type="ECO:0000259" key="9">
    <source>
        <dbReference type="PROSITE" id="PS51371"/>
    </source>
</evidence>
<dbReference type="SUPFAM" id="SSF75138">
    <property type="entry name" value="HprK N-terminal domain-like"/>
    <property type="match status" value="1"/>
</dbReference>
<feature type="domain" description="CBS" evidence="9">
    <location>
        <begin position="72"/>
        <end position="129"/>
    </location>
</feature>
<evidence type="ECO:0000256" key="8">
    <source>
        <dbReference type="PROSITE-ProRule" id="PRU00703"/>
    </source>
</evidence>
<dbReference type="AlphaFoldDB" id="E3CV13"/>
<dbReference type="Pfam" id="PF02833">
    <property type="entry name" value="DHHA2"/>
    <property type="match status" value="1"/>
</dbReference>
<keyword evidence="8" id="KW-0129">CBS domain</keyword>
<dbReference type="PaxDb" id="584708-Apau_0742"/>
<keyword evidence="4 10" id="KW-0378">Hydrolase</keyword>
<feature type="domain" description="CBS" evidence="9">
    <location>
        <begin position="250"/>
        <end position="307"/>
    </location>
</feature>
<gene>
    <name evidence="10" type="ORF">Apau_0742</name>
</gene>
<comment type="catalytic activity">
    <reaction evidence="7">
        <text>diphosphate + H2O = 2 phosphate + H(+)</text>
        <dbReference type="Rhea" id="RHEA:24576"/>
        <dbReference type="ChEBI" id="CHEBI:15377"/>
        <dbReference type="ChEBI" id="CHEBI:15378"/>
        <dbReference type="ChEBI" id="CHEBI:33019"/>
        <dbReference type="ChEBI" id="CHEBI:43474"/>
        <dbReference type="EC" id="3.6.1.1"/>
    </reaction>
</comment>
<dbReference type="Pfam" id="PF00571">
    <property type="entry name" value="CBS"/>
    <property type="match status" value="2"/>
</dbReference>
<dbReference type="SUPFAM" id="SSF54631">
    <property type="entry name" value="CBS-domain pair"/>
    <property type="match status" value="1"/>
</dbReference>
<dbReference type="Gene3D" id="3.10.580.10">
    <property type="entry name" value="CBS-domain"/>
    <property type="match status" value="1"/>
</dbReference>
<dbReference type="NCBIfam" id="NF011443">
    <property type="entry name" value="PRK14869.1-5"/>
    <property type="match status" value="1"/>
</dbReference>
<evidence type="ECO:0000256" key="2">
    <source>
        <dbReference type="ARBA" id="ARBA00012146"/>
    </source>
</evidence>
<evidence type="ECO:0000313" key="10">
    <source>
        <dbReference type="EMBL" id="EFQ23170.1"/>
    </source>
</evidence>
<accession>E3CV13</accession>
<name>E3CV13_9BACT</name>
<keyword evidence="3" id="KW-0479">Metal-binding</keyword>
<dbReference type="SMART" id="SM01131">
    <property type="entry name" value="DHHA2"/>
    <property type="match status" value="1"/>
</dbReference>
<evidence type="ECO:0000256" key="7">
    <source>
        <dbReference type="ARBA" id="ARBA00047820"/>
    </source>
</evidence>
<proteinExistence type="predicted"/>
<evidence type="ECO:0000313" key="11">
    <source>
        <dbReference type="Proteomes" id="UP000005096"/>
    </source>
</evidence>
<dbReference type="InterPro" id="IPR046342">
    <property type="entry name" value="CBS_dom_sf"/>
</dbReference>
<dbReference type="EC" id="3.6.1.1" evidence="2"/>
<sequence length="545" mass="59643">MKDTLYVVGHRNPDTDSIASAIAYAELKRRLGHEAVPCRLGDLNPETAHVLKTFGFPEPLLLETVRPRVEDLDLDPPIPVSPECSLKVAWNLMKRHGAKTLPVVDDHERLLGVATLSDLTERYMDSLDAGGLAAGQTPWTNLAETLTARVEVGDLSGRVEGKVVVAAMTPDRMGEFVEPRDLVLVGNRRENQLRALELGASCLVVTGGGDVEPEVRSAAEAAGCRVLVAPCDTFTAARLVNLSLPVRHVMTSRELVVFDLDDFVDDIRDAMLRTRYRSYPVVDSRNRVQGFVARYHLISRKRKKVVLVDHNERAQSVPGIEEAEVLEILDHHRVGDIQTGSPILFRNEPLGSTATLVCSLYEENGLRPTGPVAGLLCAAVLSDTLRFKSPTSTPLDRMAAERMGEMAGIRDLDAFAAELFRAASSLEGKKPEDLLQQDLKEYALGDWSAAVGQLVVAESALSPSLREELARAMEDLCGRRGYGLVALMLTDPLDESSRVLAAGEQRDLLFRAFGQTPSPEGVRLPGVMSRKKQLLPALVRALEEE</sequence>
<dbReference type="PANTHER" id="PTHR12112:SF22">
    <property type="entry name" value="MANGANESE-DEPENDENT INORGANIC PYROPHOSPHATASE-RELATED"/>
    <property type="match status" value="1"/>
</dbReference>
<evidence type="ECO:0000256" key="1">
    <source>
        <dbReference type="ARBA" id="ARBA00001936"/>
    </source>
</evidence>
<dbReference type="EMBL" id="CM001022">
    <property type="protein sequence ID" value="EFQ23170.1"/>
    <property type="molecule type" value="Genomic_DNA"/>
</dbReference>
<dbReference type="STRING" id="584708.Apau_0742"/>